<dbReference type="GO" id="GO:0071972">
    <property type="term" value="F:peptidoglycan L,D-transpeptidase activity"/>
    <property type="evidence" value="ECO:0007669"/>
    <property type="project" value="TreeGrafter"/>
</dbReference>
<dbReference type="InterPro" id="IPR012338">
    <property type="entry name" value="Beta-lactam/transpept-like"/>
</dbReference>
<dbReference type="Gene3D" id="3.90.1310.10">
    <property type="entry name" value="Penicillin-binding protein 2a (Domain 2)"/>
    <property type="match status" value="1"/>
</dbReference>
<evidence type="ECO:0000256" key="3">
    <source>
        <dbReference type="ARBA" id="ARBA00023136"/>
    </source>
</evidence>
<dbReference type="EMBL" id="DYUB01000195">
    <property type="protein sequence ID" value="HJG96680.1"/>
    <property type="molecule type" value="Genomic_DNA"/>
</dbReference>
<reference evidence="7" key="2">
    <citation type="submission" date="2021-09" db="EMBL/GenBank/DDBJ databases">
        <authorList>
            <person name="Gilroy R."/>
        </authorList>
    </citation>
    <scope>NUCLEOTIDE SEQUENCE</scope>
    <source>
        <strain evidence="7">1277</strain>
    </source>
</reference>
<gene>
    <name evidence="7" type="ORF">K8V90_06220</name>
</gene>
<accession>A0A921N1K4</accession>
<dbReference type="SUPFAM" id="SSF56601">
    <property type="entry name" value="beta-lactamase/transpeptidase-like"/>
    <property type="match status" value="1"/>
</dbReference>
<dbReference type="Pfam" id="PF05223">
    <property type="entry name" value="MecA_N"/>
    <property type="match status" value="1"/>
</dbReference>
<organism evidence="7 8">
    <name type="scientific">Romboutsia timonensis</name>
    <dbReference type="NCBI Taxonomy" id="1776391"/>
    <lineage>
        <taxon>Bacteria</taxon>
        <taxon>Bacillati</taxon>
        <taxon>Bacillota</taxon>
        <taxon>Clostridia</taxon>
        <taxon>Peptostreptococcales</taxon>
        <taxon>Peptostreptococcaceae</taxon>
        <taxon>Romboutsia</taxon>
    </lineage>
</organism>
<reference evidence="7" key="1">
    <citation type="journal article" date="2021" name="PeerJ">
        <title>Extensive microbial diversity within the chicken gut microbiome revealed by metagenomics and culture.</title>
        <authorList>
            <person name="Gilroy R."/>
            <person name="Ravi A."/>
            <person name="Getino M."/>
            <person name="Pursley I."/>
            <person name="Horton D.L."/>
            <person name="Alikhan N.F."/>
            <person name="Baker D."/>
            <person name="Gharbi K."/>
            <person name="Hall N."/>
            <person name="Watson M."/>
            <person name="Adriaenssens E.M."/>
            <person name="Foster-Nyarko E."/>
            <person name="Jarju S."/>
            <person name="Secka A."/>
            <person name="Antonio M."/>
            <person name="Oren A."/>
            <person name="Chaudhuri R.R."/>
            <person name="La Ragione R."/>
            <person name="Hildebrand F."/>
            <person name="Pallen M.J."/>
        </authorList>
    </citation>
    <scope>NUCLEOTIDE SEQUENCE</scope>
    <source>
        <strain evidence="7">1277</strain>
    </source>
</reference>
<comment type="caution">
    <text evidence="7">The sequence shown here is derived from an EMBL/GenBank/DDBJ whole genome shotgun (WGS) entry which is preliminary data.</text>
</comment>
<evidence type="ECO:0000256" key="1">
    <source>
        <dbReference type="ARBA" id="ARBA00004370"/>
    </source>
</evidence>
<keyword evidence="3" id="KW-0472">Membrane</keyword>
<dbReference type="PANTHER" id="PTHR30627">
    <property type="entry name" value="PEPTIDOGLYCAN D,D-TRANSPEPTIDASE"/>
    <property type="match status" value="1"/>
</dbReference>
<evidence type="ECO:0000313" key="8">
    <source>
        <dbReference type="Proteomes" id="UP000776700"/>
    </source>
</evidence>
<dbReference type="Gene3D" id="3.10.450.100">
    <property type="entry name" value="NTF2-like, domain 1"/>
    <property type="match status" value="1"/>
</dbReference>
<feature type="domain" description="NTF2-like N-terminal transpeptidase" evidence="6">
    <location>
        <begin position="36"/>
        <end position="142"/>
    </location>
</feature>
<dbReference type="Pfam" id="PF00905">
    <property type="entry name" value="Transpeptidase"/>
    <property type="match status" value="1"/>
</dbReference>
<evidence type="ECO:0000313" key="7">
    <source>
        <dbReference type="EMBL" id="HJG96680.1"/>
    </source>
</evidence>
<name>A0A921N1K4_9FIRM</name>
<comment type="subcellular location">
    <subcellularLocation>
        <location evidence="1">Membrane</location>
    </subcellularLocation>
</comment>
<comment type="similarity">
    <text evidence="2">Belongs to the transpeptidase family.</text>
</comment>
<evidence type="ECO:0000259" key="5">
    <source>
        <dbReference type="Pfam" id="PF03717"/>
    </source>
</evidence>
<feature type="domain" description="Penicillin-binding protein transpeptidase" evidence="4">
    <location>
        <begin position="346"/>
        <end position="659"/>
    </location>
</feature>
<dbReference type="GO" id="GO:0008658">
    <property type="term" value="F:penicillin binding"/>
    <property type="evidence" value="ECO:0007669"/>
    <property type="project" value="InterPro"/>
</dbReference>
<dbReference type="Pfam" id="PF03717">
    <property type="entry name" value="PBP_dimer"/>
    <property type="match status" value="1"/>
</dbReference>
<evidence type="ECO:0000259" key="6">
    <source>
        <dbReference type="Pfam" id="PF05223"/>
    </source>
</evidence>
<dbReference type="InterPro" id="IPR036138">
    <property type="entry name" value="PBP_dimer_sf"/>
</dbReference>
<dbReference type="AlphaFoldDB" id="A0A921N1K4"/>
<dbReference type="GO" id="GO:0005886">
    <property type="term" value="C:plasma membrane"/>
    <property type="evidence" value="ECO:0007669"/>
    <property type="project" value="TreeGrafter"/>
</dbReference>
<dbReference type="InterPro" id="IPR005311">
    <property type="entry name" value="PBP_dimer"/>
</dbReference>
<dbReference type="Proteomes" id="UP000776700">
    <property type="component" value="Unassembled WGS sequence"/>
</dbReference>
<dbReference type="InterPro" id="IPR050515">
    <property type="entry name" value="Beta-lactam/transpept"/>
</dbReference>
<evidence type="ECO:0000259" key="4">
    <source>
        <dbReference type="Pfam" id="PF00905"/>
    </source>
</evidence>
<dbReference type="PROSITE" id="PS51257">
    <property type="entry name" value="PROKAR_LIPOPROTEIN"/>
    <property type="match status" value="1"/>
</dbReference>
<sequence length="665" mass="74689">MSKLFKKVILLFNVFIVSTFVLLGCSKNDEIQSMVKSYENLLNEGNYKELYNNISKQSKEYISKEDFIKRYSSIYSSIGVNDINISIGEINSKTEIPISITMNTLAGKLKFEDIKVNIVEEDKDYKIVWNESLIIPNMIKDDKIGVEVDKAIRGQILDRDNNKLAYDGKAYQVSIHPSVFTVNKDENLSKFANILDVSIDKISEKIENQNPEHKIPILKVSQYEDEKINSLKTIEGVIIDEVDSRVYQNSEALGCLIGYTDNITKEELEKYKDKDYNSQSKIGKSGLEQVYEDKLRARDGVHIFIKRGEEKITLAKTEPINGENIKLSIDSKLQENIYAQMNNEKGASVALHPQTGEVLAMVSSPSYNSNTKVTYITKTISNKWKESEYAHNENRFNNAYSPGSTMKLITASIGLDENVLNSNDTFDIKGLNWQKSSDWGEYYVTRVKDPKKPVNLYDATKYSDNIYFADLAIKIGKDKLIEGAKKFGIGETLDFEYPMDKSQISNKGKLDNEMLLADSGYGQGEVLMTPLDVSMSYSALSNNGNIMKPRLVISENKNQKVYSEAINKENLENLISCFGAVINDEDGTGNLGKINGVNLVGKTGTAEIKKSKNDTEGSENGWFVAVNMDEPKIAISMIIEDLNGKSTASHVVPKVKNIIESYINN</sequence>
<dbReference type="InterPro" id="IPR001460">
    <property type="entry name" value="PCN-bd_Tpept"/>
</dbReference>
<dbReference type="SUPFAM" id="SSF56519">
    <property type="entry name" value="Penicillin binding protein dimerisation domain"/>
    <property type="match status" value="1"/>
</dbReference>
<dbReference type="Gene3D" id="3.40.710.10">
    <property type="entry name" value="DD-peptidase/beta-lactamase superfamily"/>
    <property type="match status" value="1"/>
</dbReference>
<feature type="domain" description="Penicillin-binding protein dimerisation" evidence="5">
    <location>
        <begin position="150"/>
        <end position="306"/>
    </location>
</feature>
<dbReference type="PANTHER" id="PTHR30627:SF25">
    <property type="entry name" value="PENICILLIN-BINDING PROTEIN 3"/>
    <property type="match status" value="1"/>
</dbReference>
<dbReference type="InterPro" id="IPR007887">
    <property type="entry name" value="MecA_N"/>
</dbReference>
<evidence type="ECO:0000256" key="2">
    <source>
        <dbReference type="ARBA" id="ARBA00007171"/>
    </source>
</evidence>
<dbReference type="Gene3D" id="3.30.1390.30">
    <property type="entry name" value="Penicillin-binding protein 2a, domain 3"/>
    <property type="match status" value="1"/>
</dbReference>
<dbReference type="GO" id="GO:0071555">
    <property type="term" value="P:cell wall organization"/>
    <property type="evidence" value="ECO:0007669"/>
    <property type="project" value="TreeGrafter"/>
</dbReference>
<dbReference type="SUPFAM" id="SSF54427">
    <property type="entry name" value="NTF2-like"/>
    <property type="match status" value="1"/>
</dbReference>
<dbReference type="GO" id="GO:0046677">
    <property type="term" value="P:response to antibiotic"/>
    <property type="evidence" value="ECO:0007669"/>
    <property type="project" value="InterPro"/>
</dbReference>
<proteinExistence type="inferred from homology"/>
<dbReference type="InterPro" id="IPR032710">
    <property type="entry name" value="NTF2-like_dom_sf"/>
</dbReference>
<protein>
    <submittedName>
        <fullName evidence="7">Penicillin-binding transpeptidase domain-containing protein</fullName>
    </submittedName>
</protein>